<reference evidence="5 6" key="1">
    <citation type="submission" date="2024-03" db="EMBL/GenBank/DDBJ databases">
        <title>Novel species of the genus Variovorax.</title>
        <authorList>
            <person name="Liu Q."/>
            <person name="Xin Y.-H."/>
        </authorList>
    </citation>
    <scope>NUCLEOTIDE SEQUENCE [LARGE SCALE GENOMIC DNA]</scope>
    <source>
        <strain evidence="5 6">KACC 18901</strain>
    </source>
</reference>
<dbReference type="EMBL" id="JBBKZS010000009">
    <property type="protein sequence ID" value="MEJ8856978.1"/>
    <property type="molecule type" value="Genomic_DNA"/>
</dbReference>
<evidence type="ECO:0000313" key="5">
    <source>
        <dbReference type="EMBL" id="MEJ8856978.1"/>
    </source>
</evidence>
<organism evidence="5 6">
    <name type="scientific">Variovorax robiniae</name>
    <dbReference type="NCBI Taxonomy" id="1836199"/>
    <lineage>
        <taxon>Bacteria</taxon>
        <taxon>Pseudomonadati</taxon>
        <taxon>Pseudomonadota</taxon>
        <taxon>Betaproteobacteria</taxon>
        <taxon>Burkholderiales</taxon>
        <taxon>Comamonadaceae</taxon>
        <taxon>Variovorax</taxon>
    </lineage>
</organism>
<comment type="subcellular location">
    <subcellularLocation>
        <location evidence="1">Membrane</location>
    </subcellularLocation>
</comment>
<evidence type="ECO:0000256" key="2">
    <source>
        <dbReference type="ARBA" id="ARBA00023136"/>
    </source>
</evidence>
<dbReference type="RefSeq" id="WP_340337056.1">
    <property type="nucleotide sequence ID" value="NZ_JBBKZS010000009.1"/>
</dbReference>
<evidence type="ECO:0000256" key="1">
    <source>
        <dbReference type="ARBA" id="ARBA00004370"/>
    </source>
</evidence>
<keyword evidence="2" id="KW-0472">Membrane</keyword>
<feature type="signal peptide" evidence="3">
    <location>
        <begin position="1"/>
        <end position="26"/>
    </location>
</feature>
<dbReference type="InterPro" id="IPR000184">
    <property type="entry name" value="Bac_surfAg_D15"/>
</dbReference>
<protein>
    <submittedName>
        <fullName evidence="5">BamA/TamA family outer membrane protein</fullName>
    </submittedName>
</protein>
<keyword evidence="3" id="KW-0732">Signal</keyword>
<dbReference type="Proteomes" id="UP001367030">
    <property type="component" value="Unassembled WGS sequence"/>
</dbReference>
<dbReference type="Gene3D" id="2.40.160.50">
    <property type="entry name" value="membrane protein fhac: a member of the omp85/tpsb transporter family"/>
    <property type="match status" value="1"/>
</dbReference>
<feature type="chain" id="PRO_5046788023" evidence="3">
    <location>
        <begin position="27"/>
        <end position="369"/>
    </location>
</feature>
<gene>
    <name evidence="5" type="ORF">WKW79_20550</name>
</gene>
<evidence type="ECO:0000259" key="4">
    <source>
        <dbReference type="Pfam" id="PF01103"/>
    </source>
</evidence>
<sequence length="369" mass="40254">MTTTCRHVLCIGALAAFAFIHFPANAQSDSSAPPSSSEPDDGLMARQARSPWLLVPLVSSGPKLGTSLGLMGGYIHRFDDQSPASLVAVQGKWSNTDSSTVGLGGKLYFNQDRDRAVFGIVGGKVTNDYLDFLGTGQQVRTNETLRGYFLRYQHAMYPHLYVGVQAVRNNYGVDGIDPTSDQILDQAGLTGVDAGGVGIAITWDSRDNQNNPTAGTLAQLNNIAYRDRFGGDVSYDVYNLDWRYYLSTSENNVLAFHGGGRWTHDAPASRESTVELRGYTRGQYLGKNQLFFEAENRYTFLPRVGAKVFAGVTCLYGNGKSCGGDQVYPMAGAGLFYVLKPKENMLVSVEYAQGKGDNHGFYIRFGNSF</sequence>
<feature type="domain" description="Bacterial surface antigen (D15)" evidence="4">
    <location>
        <begin position="101"/>
        <end position="264"/>
    </location>
</feature>
<name>A0ABU8XB21_9BURK</name>
<evidence type="ECO:0000313" key="6">
    <source>
        <dbReference type="Proteomes" id="UP001367030"/>
    </source>
</evidence>
<comment type="caution">
    <text evidence="5">The sequence shown here is derived from an EMBL/GenBank/DDBJ whole genome shotgun (WGS) entry which is preliminary data.</text>
</comment>
<dbReference type="Pfam" id="PF01103">
    <property type="entry name" value="Omp85"/>
    <property type="match status" value="1"/>
</dbReference>
<accession>A0ABU8XB21</accession>
<evidence type="ECO:0000256" key="3">
    <source>
        <dbReference type="SAM" id="SignalP"/>
    </source>
</evidence>
<proteinExistence type="predicted"/>
<keyword evidence="6" id="KW-1185">Reference proteome</keyword>